<dbReference type="AlphaFoldDB" id="A0A7M5X8A3"/>
<dbReference type="SUPFAM" id="SSF56436">
    <property type="entry name" value="C-type lectin-like"/>
    <property type="match status" value="1"/>
</dbReference>
<name>A0A7M5X8A3_9CNID</name>
<dbReference type="Proteomes" id="UP000594262">
    <property type="component" value="Unplaced"/>
</dbReference>
<dbReference type="InterPro" id="IPR016186">
    <property type="entry name" value="C-type_lectin-like/link_sf"/>
</dbReference>
<feature type="chain" id="PRO_5029478602" description="C-type lectin domain-containing protein" evidence="1">
    <location>
        <begin position="21"/>
        <end position="152"/>
    </location>
</feature>
<evidence type="ECO:0000313" key="3">
    <source>
        <dbReference type="Proteomes" id="UP000594262"/>
    </source>
</evidence>
<evidence type="ECO:0008006" key="4">
    <source>
        <dbReference type="Google" id="ProtNLM"/>
    </source>
</evidence>
<evidence type="ECO:0000256" key="1">
    <source>
        <dbReference type="SAM" id="SignalP"/>
    </source>
</evidence>
<sequence>VIVFIAASVHLVIHAVLVNATCKSSFDLVNGYCVKLLGLKNFNNARKACYKMTPSAAVPHWAGDDASLFSAIEQLGGDYNNMKVWTSGVFIGTKYMWGVNYETPVTDTRNWKTSAAPGKCLKYKVNKKDKNNGYALADCTLYTSLLCQREKN</sequence>
<keyword evidence="3" id="KW-1185">Reference proteome</keyword>
<feature type="signal peptide" evidence="1">
    <location>
        <begin position="1"/>
        <end position="20"/>
    </location>
</feature>
<organism evidence="2 3">
    <name type="scientific">Clytia hemisphaerica</name>
    <dbReference type="NCBI Taxonomy" id="252671"/>
    <lineage>
        <taxon>Eukaryota</taxon>
        <taxon>Metazoa</taxon>
        <taxon>Cnidaria</taxon>
        <taxon>Hydrozoa</taxon>
        <taxon>Hydroidolina</taxon>
        <taxon>Leptothecata</taxon>
        <taxon>Obeliida</taxon>
        <taxon>Clytiidae</taxon>
        <taxon>Clytia</taxon>
    </lineage>
</organism>
<dbReference type="EnsemblMetazoa" id="CLYHEMT019050.1">
    <property type="protein sequence ID" value="CLYHEMP019050.1"/>
    <property type="gene ID" value="CLYHEMG019050"/>
</dbReference>
<protein>
    <recommendedName>
        <fullName evidence="4">C-type lectin domain-containing protein</fullName>
    </recommendedName>
</protein>
<dbReference type="InterPro" id="IPR016187">
    <property type="entry name" value="CTDL_fold"/>
</dbReference>
<accession>A0A7M5X8A3</accession>
<evidence type="ECO:0000313" key="2">
    <source>
        <dbReference type="EnsemblMetazoa" id="CLYHEMP019050.1"/>
    </source>
</evidence>
<proteinExistence type="predicted"/>
<dbReference type="Gene3D" id="3.10.100.10">
    <property type="entry name" value="Mannose-Binding Protein A, subunit A"/>
    <property type="match status" value="1"/>
</dbReference>
<keyword evidence="1" id="KW-0732">Signal</keyword>
<reference evidence="2" key="1">
    <citation type="submission" date="2021-01" db="UniProtKB">
        <authorList>
            <consortium name="EnsemblMetazoa"/>
        </authorList>
    </citation>
    <scope>IDENTIFICATION</scope>
</reference>